<dbReference type="GO" id="GO:0005730">
    <property type="term" value="C:nucleolus"/>
    <property type="evidence" value="ECO:0007669"/>
    <property type="project" value="UniProtKB-SubCell"/>
</dbReference>
<keyword evidence="3 6" id="KW-0819">tRNA processing</keyword>
<keyword evidence="4 6" id="KW-0539">Nucleus</keyword>
<organism evidence="7 8">
    <name type="scientific">Clytia hemisphaerica</name>
    <dbReference type="NCBI Taxonomy" id="252671"/>
    <lineage>
        <taxon>Eukaryota</taxon>
        <taxon>Metazoa</taxon>
        <taxon>Cnidaria</taxon>
        <taxon>Hydrozoa</taxon>
        <taxon>Hydroidolina</taxon>
        <taxon>Leptothecata</taxon>
        <taxon>Obeliida</taxon>
        <taxon>Clytiidae</taxon>
        <taxon>Clytia</taxon>
    </lineage>
</organism>
<dbReference type="PANTHER" id="PTHR48414">
    <property type="entry name" value="POP5 HOMOLOG, RIBONUCLEASE P_MRP SUBUNIT"/>
    <property type="match status" value="1"/>
</dbReference>
<dbReference type="EnsemblMetazoa" id="CLYHEMT018134.1">
    <property type="protein sequence ID" value="CLYHEMP018134.1"/>
    <property type="gene ID" value="CLYHEMG018134"/>
</dbReference>
<comment type="subcellular location">
    <subcellularLocation>
        <location evidence="6">Nucleus</location>
        <location evidence="6">Nucleolus</location>
    </subcellularLocation>
</comment>
<evidence type="ECO:0000256" key="2">
    <source>
        <dbReference type="ARBA" id="ARBA00022552"/>
    </source>
</evidence>
<name>A0A7M5X535_9CNID</name>
<dbReference type="PIRSF" id="PIRSF023803">
    <property type="entry name" value="Ribonuclease_P_prd"/>
    <property type="match status" value="1"/>
</dbReference>
<dbReference type="GO" id="GO:0001682">
    <property type="term" value="P:tRNA 5'-leader removal"/>
    <property type="evidence" value="ECO:0007669"/>
    <property type="project" value="InterPro"/>
</dbReference>
<evidence type="ECO:0000256" key="4">
    <source>
        <dbReference type="ARBA" id="ARBA00023242"/>
    </source>
</evidence>
<comment type="similarity">
    <text evidence="1 6">Belongs to the eukaryotic/archaeal RNase P protein component 2 family.</text>
</comment>
<comment type="function">
    <text evidence="6">Component of ribonuclease P, a protein complex that generates mature tRNA molecules by cleaving their 5'-ends.</text>
</comment>
<dbReference type="Gene3D" id="3.30.70.3250">
    <property type="entry name" value="Ribonuclease P, Pop5 subunit"/>
    <property type="match status" value="1"/>
</dbReference>
<dbReference type="Proteomes" id="UP000594262">
    <property type="component" value="Unplaced"/>
</dbReference>
<dbReference type="GO" id="GO:0030677">
    <property type="term" value="C:ribonuclease P complex"/>
    <property type="evidence" value="ECO:0007669"/>
    <property type="project" value="InterPro"/>
</dbReference>
<evidence type="ECO:0000256" key="1">
    <source>
        <dbReference type="ARBA" id="ARBA00010800"/>
    </source>
</evidence>
<sequence length="162" mass="18873">MVRKKNRYLVIKIQYADEKIDLNLDKDTIKNTIKNIVKELYGEYGQTTFTQGMYVKYTNPYTGIFFLQVARDYHREVRTCVSFVKMLRQRLCVLSCIHVTGTLKSAERYLLGYNTKKMRLMYERCSNPVDKQKVLDIINGLGLTDVLPGPGIVDSKELKMEE</sequence>
<evidence type="ECO:0000256" key="3">
    <source>
        <dbReference type="ARBA" id="ARBA00022694"/>
    </source>
</evidence>
<keyword evidence="8" id="KW-1185">Reference proteome</keyword>
<evidence type="ECO:0000313" key="8">
    <source>
        <dbReference type="Proteomes" id="UP000594262"/>
    </source>
</evidence>
<dbReference type="RefSeq" id="XP_066922742.1">
    <property type="nucleotide sequence ID" value="XM_067066641.1"/>
</dbReference>
<dbReference type="GO" id="GO:0033204">
    <property type="term" value="F:ribonuclease P RNA binding"/>
    <property type="evidence" value="ECO:0007669"/>
    <property type="project" value="InterPro"/>
</dbReference>
<protein>
    <recommendedName>
        <fullName evidence="5 6">Ribonuclease P/MRP protein subunit POP5</fullName>
    </recommendedName>
</protein>
<dbReference type="OrthoDB" id="24745at2759"/>
<dbReference type="AlphaFoldDB" id="A0A7M5X535"/>
<dbReference type="InterPro" id="IPR002759">
    <property type="entry name" value="Pop5/Rpp14/Rnp2-like"/>
</dbReference>
<dbReference type="InterPro" id="IPR038085">
    <property type="entry name" value="Rnp2-like_sf"/>
</dbReference>
<evidence type="ECO:0000313" key="7">
    <source>
        <dbReference type="EnsemblMetazoa" id="CLYHEMP018134.1"/>
    </source>
</evidence>
<proteinExistence type="inferred from homology"/>
<reference evidence="7" key="1">
    <citation type="submission" date="2021-01" db="UniProtKB">
        <authorList>
            <consortium name="EnsemblMetazoa"/>
        </authorList>
    </citation>
    <scope>IDENTIFICATION</scope>
</reference>
<dbReference type="InterPro" id="IPR016819">
    <property type="entry name" value="RNase_P/MRP_POP5"/>
</dbReference>
<accession>A0A7M5X535</accession>
<dbReference type="SUPFAM" id="SSF160350">
    <property type="entry name" value="Rnp2-like"/>
    <property type="match status" value="1"/>
</dbReference>
<dbReference type="PANTHER" id="PTHR48414:SF1">
    <property type="entry name" value="POP5 HOMOLOG, RIBONUCLEASE P_MRP SUBUNIT"/>
    <property type="match status" value="1"/>
</dbReference>
<dbReference type="GeneID" id="136810073"/>
<dbReference type="GO" id="GO:0006364">
    <property type="term" value="P:rRNA processing"/>
    <property type="evidence" value="ECO:0007669"/>
    <property type="project" value="UniProtKB-KW"/>
</dbReference>
<keyword evidence="2" id="KW-0698">rRNA processing</keyword>
<dbReference type="Pfam" id="PF01900">
    <property type="entry name" value="RNase_P_Rpp14"/>
    <property type="match status" value="1"/>
</dbReference>
<evidence type="ECO:0000256" key="5">
    <source>
        <dbReference type="ARBA" id="ARBA00044198"/>
    </source>
</evidence>
<evidence type="ECO:0000256" key="6">
    <source>
        <dbReference type="PIRNR" id="PIRNR023803"/>
    </source>
</evidence>